<comment type="caution">
    <text evidence="2">The sequence shown here is derived from an EMBL/GenBank/DDBJ whole genome shotgun (WGS) entry which is preliminary data.</text>
</comment>
<evidence type="ECO:0000259" key="1">
    <source>
        <dbReference type="Pfam" id="PF11716"/>
    </source>
</evidence>
<dbReference type="PANTHER" id="PTHR40758:SF1">
    <property type="entry name" value="CONSERVED PROTEIN"/>
    <property type="match status" value="1"/>
</dbReference>
<reference evidence="2" key="1">
    <citation type="submission" date="2020-10" db="EMBL/GenBank/DDBJ databases">
        <authorList>
            <person name="Gilroy R."/>
        </authorList>
    </citation>
    <scope>NUCLEOTIDE SEQUENCE</scope>
    <source>
        <strain evidence="2">ChiGjej1B1-24693</strain>
    </source>
</reference>
<name>A0A9D1H028_9ACTN</name>
<feature type="domain" description="Mycothiol-dependent maleylpyruvate isomerase metal-binding" evidence="1">
    <location>
        <begin position="8"/>
        <end position="132"/>
    </location>
</feature>
<dbReference type="GO" id="GO:0046872">
    <property type="term" value="F:metal ion binding"/>
    <property type="evidence" value="ECO:0007669"/>
    <property type="project" value="InterPro"/>
</dbReference>
<dbReference type="EMBL" id="DVLP01000448">
    <property type="protein sequence ID" value="HIT76988.1"/>
    <property type="molecule type" value="Genomic_DNA"/>
</dbReference>
<reference evidence="2" key="2">
    <citation type="journal article" date="2021" name="PeerJ">
        <title>Extensive microbial diversity within the chicken gut microbiome revealed by metagenomics and culture.</title>
        <authorList>
            <person name="Gilroy R."/>
            <person name="Ravi A."/>
            <person name="Getino M."/>
            <person name="Pursley I."/>
            <person name="Horton D.L."/>
            <person name="Alikhan N.F."/>
            <person name="Baker D."/>
            <person name="Gharbi K."/>
            <person name="Hall N."/>
            <person name="Watson M."/>
            <person name="Adriaenssens E.M."/>
            <person name="Foster-Nyarko E."/>
            <person name="Jarju S."/>
            <person name="Secka A."/>
            <person name="Antonio M."/>
            <person name="Oren A."/>
            <person name="Chaudhuri R.R."/>
            <person name="La Ragione R."/>
            <person name="Hildebrand F."/>
            <person name="Pallen M.J."/>
        </authorList>
    </citation>
    <scope>NUCLEOTIDE SEQUENCE</scope>
    <source>
        <strain evidence="2">ChiGjej1B1-24693</strain>
    </source>
</reference>
<dbReference type="SUPFAM" id="SSF109854">
    <property type="entry name" value="DinB/YfiT-like putative metalloenzymes"/>
    <property type="match status" value="1"/>
</dbReference>
<evidence type="ECO:0000313" key="2">
    <source>
        <dbReference type="EMBL" id="HIT76988.1"/>
    </source>
</evidence>
<protein>
    <submittedName>
        <fullName evidence="2">Maleylpyruvate isomerase N-terminal domain-containing protein</fullName>
    </submittedName>
</protein>
<dbReference type="NCBIfam" id="TIGR03083">
    <property type="entry name" value="maleylpyruvate isomerase family mycothiol-dependent enzyme"/>
    <property type="match status" value="1"/>
</dbReference>
<keyword evidence="2" id="KW-0413">Isomerase</keyword>
<sequence>MDPIAVIRHESNLFADVLAATDPQAQVPTCPDWDAADLLWHLTEVHLFWSAILASDARDEQAVEAIEQAKPARPDTIGDTLALREQATTELAAQLTRLDDAEPRWSWWSADQTVGFTRRMQTCEATMHRVDAELTAGLAVTPLEPEVATLAIEHAFRVMWAWLPDWASWESLAVVELLASDTGQRWLLDVGHWTGTGPDSGEAFDWPRAVLTETGEADGTVTATIDDLARWAWTRGTDVTVRGSEQAAGALDRLLSHGID</sequence>
<dbReference type="InterPro" id="IPR024344">
    <property type="entry name" value="MDMPI_metal-binding"/>
</dbReference>
<dbReference type="Pfam" id="PF11716">
    <property type="entry name" value="MDMPI_N"/>
    <property type="match status" value="1"/>
</dbReference>
<dbReference type="GO" id="GO:0016853">
    <property type="term" value="F:isomerase activity"/>
    <property type="evidence" value="ECO:0007669"/>
    <property type="project" value="UniProtKB-KW"/>
</dbReference>
<gene>
    <name evidence="2" type="ORF">IAA98_15530</name>
</gene>
<dbReference type="AlphaFoldDB" id="A0A9D1H028"/>
<accession>A0A9D1H028</accession>
<dbReference type="InterPro" id="IPR017517">
    <property type="entry name" value="Maleyloyr_isom"/>
</dbReference>
<dbReference type="PANTHER" id="PTHR40758">
    <property type="entry name" value="CONSERVED PROTEIN"/>
    <property type="match status" value="1"/>
</dbReference>
<organism evidence="2 3">
    <name type="scientific">Candidatus Avipropionibacterium avicola</name>
    <dbReference type="NCBI Taxonomy" id="2840701"/>
    <lineage>
        <taxon>Bacteria</taxon>
        <taxon>Bacillati</taxon>
        <taxon>Actinomycetota</taxon>
        <taxon>Actinomycetes</taxon>
        <taxon>Propionibacteriales</taxon>
        <taxon>Propionibacteriaceae</taxon>
        <taxon>Propionibacteriaceae incertae sedis</taxon>
        <taxon>Candidatus Avipropionibacterium</taxon>
    </lineage>
</organism>
<evidence type="ECO:0000313" key="3">
    <source>
        <dbReference type="Proteomes" id="UP000886842"/>
    </source>
</evidence>
<dbReference type="GO" id="GO:0005886">
    <property type="term" value="C:plasma membrane"/>
    <property type="evidence" value="ECO:0007669"/>
    <property type="project" value="TreeGrafter"/>
</dbReference>
<proteinExistence type="predicted"/>
<dbReference type="Proteomes" id="UP000886842">
    <property type="component" value="Unassembled WGS sequence"/>
</dbReference>
<dbReference type="InterPro" id="IPR034660">
    <property type="entry name" value="DinB/YfiT-like"/>
</dbReference>